<evidence type="ECO:0000256" key="1">
    <source>
        <dbReference type="ARBA" id="ARBA00006721"/>
    </source>
</evidence>
<comment type="similarity">
    <text evidence="1">Belongs to the glycosyltransferase 25 family.</text>
</comment>
<dbReference type="eggNOG" id="KOG4179">
    <property type="taxonomic scope" value="Eukaryota"/>
</dbReference>
<organism evidence="4 5">
    <name type="scientific">Strigamia maritima</name>
    <name type="common">European centipede</name>
    <name type="synonym">Geophilus maritimus</name>
    <dbReference type="NCBI Taxonomy" id="126957"/>
    <lineage>
        <taxon>Eukaryota</taxon>
        <taxon>Metazoa</taxon>
        <taxon>Ecdysozoa</taxon>
        <taxon>Arthropoda</taxon>
        <taxon>Myriapoda</taxon>
        <taxon>Chilopoda</taxon>
        <taxon>Pleurostigmophora</taxon>
        <taxon>Geophilomorpha</taxon>
        <taxon>Linotaeniidae</taxon>
        <taxon>Strigamia</taxon>
    </lineage>
</organism>
<protein>
    <submittedName>
        <fullName evidence="4">Uncharacterized protein</fullName>
    </submittedName>
</protein>
<dbReference type="EMBL" id="JH431781">
    <property type="status" value="NOT_ANNOTATED_CDS"/>
    <property type="molecule type" value="Genomic_DNA"/>
</dbReference>
<keyword evidence="5" id="KW-1185">Reference proteome</keyword>
<dbReference type="STRING" id="126957.T1JN09"/>
<evidence type="ECO:0000256" key="3">
    <source>
        <dbReference type="ARBA" id="ARBA00022679"/>
    </source>
</evidence>
<dbReference type="Proteomes" id="UP000014500">
    <property type="component" value="Unassembled WGS sequence"/>
</dbReference>
<dbReference type="InterPro" id="IPR050757">
    <property type="entry name" value="Collagen_mod_GT25"/>
</dbReference>
<evidence type="ECO:0000256" key="2">
    <source>
        <dbReference type="ARBA" id="ARBA00022676"/>
    </source>
</evidence>
<dbReference type="OMA" id="LVEPCHY"/>
<evidence type="ECO:0000313" key="4">
    <source>
        <dbReference type="EnsemblMetazoa" id="SMAR015238-PA"/>
    </source>
</evidence>
<dbReference type="PhylomeDB" id="T1JN09"/>
<dbReference type="EnsemblMetazoa" id="SMAR015238-RA">
    <property type="protein sequence ID" value="SMAR015238-PA"/>
    <property type="gene ID" value="SMAR015238"/>
</dbReference>
<keyword evidence="2" id="KW-0328">Glycosyltransferase</keyword>
<keyword evidence="3" id="KW-0808">Transferase</keyword>
<reference evidence="5" key="1">
    <citation type="submission" date="2011-05" db="EMBL/GenBank/DDBJ databases">
        <authorList>
            <person name="Richards S.R."/>
            <person name="Qu J."/>
            <person name="Jiang H."/>
            <person name="Jhangiani S.N."/>
            <person name="Agravi P."/>
            <person name="Goodspeed R."/>
            <person name="Gross S."/>
            <person name="Mandapat C."/>
            <person name="Jackson L."/>
            <person name="Mathew T."/>
            <person name="Pu L."/>
            <person name="Thornton R."/>
            <person name="Saada N."/>
            <person name="Wilczek-Boney K.B."/>
            <person name="Lee S."/>
            <person name="Kovar C."/>
            <person name="Wu Y."/>
            <person name="Scherer S.E."/>
            <person name="Worley K.C."/>
            <person name="Muzny D.M."/>
            <person name="Gibbs R."/>
        </authorList>
    </citation>
    <scope>NUCLEOTIDE SEQUENCE</scope>
    <source>
        <strain evidence="5">Brora</strain>
    </source>
</reference>
<accession>T1JN09</accession>
<name>T1JN09_STRMM</name>
<dbReference type="PANTHER" id="PTHR10730:SF53">
    <property type="entry name" value="GLYCOSYLTRANSFERASE 25 FAMILY MEMBER"/>
    <property type="match status" value="1"/>
</dbReference>
<reference evidence="4" key="2">
    <citation type="submission" date="2015-02" db="UniProtKB">
        <authorList>
            <consortium name="EnsemblMetazoa"/>
        </authorList>
    </citation>
    <scope>IDENTIFICATION</scope>
</reference>
<dbReference type="AlphaFoldDB" id="T1JN09"/>
<dbReference type="HOGENOM" id="CLU_150873_0_0_1"/>
<evidence type="ECO:0000313" key="5">
    <source>
        <dbReference type="Proteomes" id="UP000014500"/>
    </source>
</evidence>
<sequence>MTLNGYRYLGRKRLLEKDEPFVDGSSMVVRVEYSYWTLCYILSLEGAKKLLAAQPLSKMVPVDEFLPIMFDKHPESEWKQQFENRNLKAFSVAPLLVYPTHYTGDDNYISDTEDSLTLHTEL</sequence>
<proteinExistence type="inferred from homology"/>
<dbReference type="PANTHER" id="PTHR10730">
    <property type="entry name" value="PROCOLLAGEN-LYSINE,2-OXOGLUTARATE 5-DIOXYGENASE/GLYCOSYLTRANSFERASE 25 FAMILY MEMBER"/>
    <property type="match status" value="1"/>
</dbReference>
<dbReference type="GO" id="GO:0050211">
    <property type="term" value="F:procollagen galactosyltransferase activity"/>
    <property type="evidence" value="ECO:0007669"/>
    <property type="project" value="TreeGrafter"/>
</dbReference>